<dbReference type="GO" id="GO:0005524">
    <property type="term" value="F:ATP binding"/>
    <property type="evidence" value="ECO:0007669"/>
    <property type="project" value="UniProtKB-KW"/>
</dbReference>
<keyword evidence="7" id="KW-1185">Reference proteome</keyword>
<dbReference type="InterPro" id="IPR006336">
    <property type="entry name" value="GCS2"/>
</dbReference>
<dbReference type="OrthoDB" id="9769628at2"/>
<evidence type="ECO:0000256" key="4">
    <source>
        <dbReference type="ARBA" id="ARBA00048819"/>
    </source>
</evidence>
<evidence type="ECO:0000313" key="7">
    <source>
        <dbReference type="Proteomes" id="UP000199475"/>
    </source>
</evidence>
<comment type="similarity">
    <text evidence="5">Belongs to the glutamate--cysteine ligase type 2 family. YbdK subfamily.</text>
</comment>
<dbReference type="PANTHER" id="PTHR36510:SF1">
    <property type="entry name" value="GLUTAMATE--CYSTEINE LIGASE 2-RELATED"/>
    <property type="match status" value="1"/>
</dbReference>
<reference evidence="6 7" key="1">
    <citation type="submission" date="2016-10" db="EMBL/GenBank/DDBJ databases">
        <authorList>
            <person name="de Groot N.N."/>
        </authorList>
    </citation>
    <scope>NUCLEOTIDE SEQUENCE [LARGE SCALE GENOMIC DNA]</scope>
    <source>
        <strain evidence="6 7">CGMCC 1.9159</strain>
    </source>
</reference>
<accession>A0A1G9L8M1</accession>
<dbReference type="HAMAP" id="MF_01609">
    <property type="entry name" value="Glu_cys_ligase_2"/>
    <property type="match status" value="1"/>
</dbReference>
<evidence type="ECO:0000256" key="5">
    <source>
        <dbReference type="HAMAP-Rule" id="MF_01609"/>
    </source>
</evidence>
<protein>
    <recommendedName>
        <fullName evidence="5">Putative glutamate--cysteine ligase 2</fullName>
        <ecNumber evidence="5">6.3.2.2</ecNumber>
    </recommendedName>
    <alternativeName>
        <fullName evidence="5">Gamma-glutamylcysteine synthetase 2</fullName>
        <shortName evidence="5">GCS 2</shortName>
        <shortName evidence="5">Gamma-GCS 2</shortName>
    </alternativeName>
</protein>
<proteinExistence type="inferred from homology"/>
<sequence>MGVEFGASEQSTVGIEWEMAIVDQRTLEQVPGAAVVLERVEDPEHGPIRGEYLDSMIELVTGVHHRVADAEKEMRRLQEQAMEWLDPHGLAVLPIGSHPFGDPERQQPREKERYARVAERNAWWGRQMAINGLHVHVGVDDREKSLTIVMALARLSCYFIALTASSPFWRGEDTGFASQRTMFFQQLSTNGPPYRMADWAEYEDYVDELKRSGMIEVPGEIRWDVRPSLLGTVENRLMDAPPTTWEIGAVAAFDQCIVERVSRAWEVGEPVWRLPHWLMRENKWRAARYGLGAEVMTPRPEQGTVGMREGLEHWVTQLEPIAEELGCSEELERVRTLAARGPSYVRQRRVWEATGSTEAVTRSAVDEAAAGVPDFLEAK</sequence>
<keyword evidence="2 5" id="KW-0547">Nucleotide-binding</keyword>
<dbReference type="Pfam" id="PF04107">
    <property type="entry name" value="GCS2"/>
    <property type="match status" value="1"/>
</dbReference>
<gene>
    <name evidence="6" type="ORF">SAMN04488242_2104</name>
</gene>
<evidence type="ECO:0000256" key="1">
    <source>
        <dbReference type="ARBA" id="ARBA00022598"/>
    </source>
</evidence>
<dbReference type="STRING" id="686624.SAMN04488242_2104"/>
<dbReference type="InterPro" id="IPR014746">
    <property type="entry name" value="Gln_synth/guanido_kin_cat_dom"/>
</dbReference>
<dbReference type="SUPFAM" id="SSF55931">
    <property type="entry name" value="Glutamine synthetase/guanido kinase"/>
    <property type="match status" value="1"/>
</dbReference>
<dbReference type="GO" id="GO:0004357">
    <property type="term" value="F:glutamate-cysteine ligase activity"/>
    <property type="evidence" value="ECO:0007669"/>
    <property type="project" value="UniProtKB-EC"/>
</dbReference>
<dbReference type="Proteomes" id="UP000199475">
    <property type="component" value="Unassembled WGS sequence"/>
</dbReference>
<dbReference type="GO" id="GO:0042398">
    <property type="term" value="P:modified amino acid biosynthetic process"/>
    <property type="evidence" value="ECO:0007669"/>
    <property type="project" value="InterPro"/>
</dbReference>
<comment type="function">
    <text evidence="5">ATP-dependent carboxylate-amine ligase which exhibits weak glutamate--cysteine ligase activity.</text>
</comment>
<evidence type="ECO:0000256" key="3">
    <source>
        <dbReference type="ARBA" id="ARBA00022840"/>
    </source>
</evidence>
<comment type="catalytic activity">
    <reaction evidence="4 5">
        <text>L-cysteine + L-glutamate + ATP = gamma-L-glutamyl-L-cysteine + ADP + phosphate + H(+)</text>
        <dbReference type="Rhea" id="RHEA:13285"/>
        <dbReference type="ChEBI" id="CHEBI:15378"/>
        <dbReference type="ChEBI" id="CHEBI:29985"/>
        <dbReference type="ChEBI" id="CHEBI:30616"/>
        <dbReference type="ChEBI" id="CHEBI:35235"/>
        <dbReference type="ChEBI" id="CHEBI:43474"/>
        <dbReference type="ChEBI" id="CHEBI:58173"/>
        <dbReference type="ChEBI" id="CHEBI:456216"/>
        <dbReference type="EC" id="6.3.2.2"/>
    </reaction>
</comment>
<dbReference type="NCBIfam" id="TIGR02050">
    <property type="entry name" value="gshA_cyan_rel"/>
    <property type="match status" value="1"/>
</dbReference>
<dbReference type="AlphaFoldDB" id="A0A1G9L8M1"/>
<evidence type="ECO:0000313" key="6">
    <source>
        <dbReference type="EMBL" id="SDL58328.1"/>
    </source>
</evidence>
<evidence type="ECO:0000256" key="2">
    <source>
        <dbReference type="ARBA" id="ARBA00022741"/>
    </source>
</evidence>
<dbReference type="RefSeq" id="WP_093251779.1">
    <property type="nucleotide sequence ID" value="NZ_FNGP01000003.1"/>
</dbReference>
<dbReference type="EC" id="6.3.2.2" evidence="5"/>
<dbReference type="InterPro" id="IPR011793">
    <property type="entry name" value="YbdK"/>
</dbReference>
<dbReference type="Gene3D" id="3.30.590.20">
    <property type="match status" value="1"/>
</dbReference>
<keyword evidence="3 5" id="KW-0067">ATP-binding</keyword>
<organism evidence="6 7">
    <name type="scientific">Tessaracoccus oleiagri</name>
    <dbReference type="NCBI Taxonomy" id="686624"/>
    <lineage>
        <taxon>Bacteria</taxon>
        <taxon>Bacillati</taxon>
        <taxon>Actinomycetota</taxon>
        <taxon>Actinomycetes</taxon>
        <taxon>Propionibacteriales</taxon>
        <taxon>Propionibacteriaceae</taxon>
        <taxon>Tessaracoccus</taxon>
    </lineage>
</organism>
<name>A0A1G9L8M1_9ACTN</name>
<dbReference type="InterPro" id="IPR050141">
    <property type="entry name" value="GCL_type2/YbdK_subfam"/>
</dbReference>
<keyword evidence="1 5" id="KW-0436">Ligase</keyword>
<dbReference type="PANTHER" id="PTHR36510">
    <property type="entry name" value="GLUTAMATE--CYSTEINE LIGASE 2-RELATED"/>
    <property type="match status" value="1"/>
</dbReference>
<dbReference type="EMBL" id="FNGP01000003">
    <property type="protein sequence ID" value="SDL58328.1"/>
    <property type="molecule type" value="Genomic_DNA"/>
</dbReference>